<dbReference type="AlphaFoldDB" id="A0A6N4SUU1"/>
<dbReference type="Gene3D" id="2.40.10.120">
    <property type="match status" value="1"/>
</dbReference>
<dbReference type="Pfam" id="PF13180">
    <property type="entry name" value="PDZ_2"/>
    <property type="match status" value="1"/>
</dbReference>
<dbReference type="OrthoDB" id="9758917at2"/>
<evidence type="ECO:0000256" key="3">
    <source>
        <dbReference type="ARBA" id="ARBA00022801"/>
    </source>
</evidence>
<accession>A0A6N4SUU1</accession>
<feature type="domain" description="PDZ" evidence="6">
    <location>
        <begin position="267"/>
        <end position="358"/>
    </location>
</feature>
<dbReference type="InterPro" id="IPR001478">
    <property type="entry name" value="PDZ"/>
</dbReference>
<dbReference type="InterPro" id="IPR009003">
    <property type="entry name" value="Peptidase_S1_PA"/>
</dbReference>
<evidence type="ECO:0000256" key="4">
    <source>
        <dbReference type="ARBA" id="ARBA00022825"/>
    </source>
</evidence>
<dbReference type="GO" id="GO:0006508">
    <property type="term" value="P:proteolysis"/>
    <property type="evidence" value="ECO:0007669"/>
    <property type="project" value="UniProtKB-KW"/>
</dbReference>
<evidence type="ECO:0000256" key="5">
    <source>
        <dbReference type="SAM" id="SignalP"/>
    </source>
</evidence>
<dbReference type="Gene3D" id="2.30.42.10">
    <property type="match status" value="2"/>
</dbReference>
<evidence type="ECO:0000256" key="1">
    <source>
        <dbReference type="ARBA" id="ARBA00010541"/>
    </source>
</evidence>
<organism evidence="7 8">
    <name type="scientific">Cytophaga hutchinsonii (strain ATCC 33406 / DSM 1761 / CIP 103989 / NBRC 15051 / NCIMB 9469 / D465)</name>
    <dbReference type="NCBI Taxonomy" id="269798"/>
    <lineage>
        <taxon>Bacteria</taxon>
        <taxon>Pseudomonadati</taxon>
        <taxon>Bacteroidota</taxon>
        <taxon>Cytophagia</taxon>
        <taxon>Cytophagales</taxon>
        <taxon>Cytophagaceae</taxon>
        <taxon>Cytophaga</taxon>
    </lineage>
</organism>
<dbReference type="EMBL" id="CP000383">
    <property type="protein sequence ID" value="ABG60247.1"/>
    <property type="molecule type" value="Genomic_DNA"/>
</dbReference>
<keyword evidence="5" id="KW-0732">Signal</keyword>
<dbReference type="Proteomes" id="UP000001822">
    <property type="component" value="Chromosome"/>
</dbReference>
<keyword evidence="3 7" id="KW-0378">Hydrolase</keyword>
<evidence type="ECO:0000259" key="6">
    <source>
        <dbReference type="PROSITE" id="PS50106"/>
    </source>
</evidence>
<dbReference type="GO" id="GO:0004252">
    <property type="term" value="F:serine-type endopeptidase activity"/>
    <property type="evidence" value="ECO:0007669"/>
    <property type="project" value="InterPro"/>
</dbReference>
<keyword evidence="8" id="KW-1185">Reference proteome</keyword>
<dbReference type="PRINTS" id="PR00834">
    <property type="entry name" value="PROTEASES2C"/>
</dbReference>
<dbReference type="InterPro" id="IPR001940">
    <property type="entry name" value="Peptidase_S1C"/>
</dbReference>
<keyword evidence="2 7" id="KW-0645">Protease</keyword>
<dbReference type="PROSITE" id="PS50106">
    <property type="entry name" value="PDZ"/>
    <property type="match status" value="1"/>
</dbReference>
<gene>
    <name evidence="7" type="primary">htrA</name>
    <name evidence="7" type="ordered locus">CHU_3006</name>
</gene>
<dbReference type="Pfam" id="PF13365">
    <property type="entry name" value="Trypsin_2"/>
    <property type="match status" value="1"/>
</dbReference>
<dbReference type="RefSeq" id="WP_011586357.1">
    <property type="nucleotide sequence ID" value="NC_008255.1"/>
</dbReference>
<name>A0A6N4SUU1_CYTH3</name>
<dbReference type="PANTHER" id="PTHR43343:SF3">
    <property type="entry name" value="PROTEASE DO-LIKE 8, CHLOROPLASTIC"/>
    <property type="match status" value="1"/>
</dbReference>
<dbReference type="SUPFAM" id="SSF50494">
    <property type="entry name" value="Trypsin-like serine proteases"/>
    <property type="match status" value="1"/>
</dbReference>
<evidence type="ECO:0000313" key="8">
    <source>
        <dbReference type="Proteomes" id="UP000001822"/>
    </source>
</evidence>
<dbReference type="SUPFAM" id="SSF50156">
    <property type="entry name" value="PDZ domain-like"/>
    <property type="match status" value="2"/>
</dbReference>
<keyword evidence="4" id="KW-0720">Serine protease</keyword>
<dbReference type="FunFam" id="2.40.10.10:FF:000001">
    <property type="entry name" value="Periplasmic serine protease DegS"/>
    <property type="match status" value="1"/>
</dbReference>
<reference evidence="7 8" key="1">
    <citation type="journal article" date="2007" name="Appl. Environ. Microbiol.">
        <title>Genome sequence of the cellulolytic gliding bacterium Cytophaga hutchinsonii.</title>
        <authorList>
            <person name="Xie G."/>
            <person name="Bruce D.C."/>
            <person name="Challacombe J.F."/>
            <person name="Chertkov O."/>
            <person name="Detter J.C."/>
            <person name="Gilna P."/>
            <person name="Han C.S."/>
            <person name="Lucas S."/>
            <person name="Misra M."/>
            <person name="Myers G.L."/>
            <person name="Richardson P."/>
            <person name="Tapia R."/>
            <person name="Thayer N."/>
            <person name="Thompson L.S."/>
            <person name="Brettin T.S."/>
            <person name="Henrissat B."/>
            <person name="Wilson D.B."/>
            <person name="McBride M.J."/>
        </authorList>
    </citation>
    <scope>NUCLEOTIDE SEQUENCE [LARGE SCALE GENOMIC DNA]</scope>
    <source>
        <strain evidence="8">ATCC 33406 / DSM 1761 / CIP 103989 / NBRC 15051 / NCIMB 9469 / D465</strain>
    </source>
</reference>
<feature type="signal peptide" evidence="5">
    <location>
        <begin position="1"/>
        <end position="18"/>
    </location>
</feature>
<dbReference type="InterPro" id="IPR051201">
    <property type="entry name" value="Chloro_Bact_Ser_Proteases"/>
</dbReference>
<proteinExistence type="inferred from homology"/>
<evidence type="ECO:0000313" key="7">
    <source>
        <dbReference type="EMBL" id="ABG60247.1"/>
    </source>
</evidence>
<dbReference type="EC" id="3.4.21.-" evidence="7"/>
<sequence length="472" mass="50613">MKHFVFLLISIIAGFSGAALFHKTVPVNSSTTTDQTIVPIVHQAAYSSPVQSNTATDFTLASAISTPSVVYITTVSANQNTNNWFDWYFNGNGNNFVAGSGSGVIYSADGYIITNNHVIQRATKIEVVHNRTTYTAKIVGIDPSSDLAVLKIEGENLPAVKIGSSADIKIGEWVLAVGNPFNLTSTVTAGIVSAKGRNINIVNSSFPIESFIQTDAAINPGNSGGALVNTKGELIGINTAILSKTGSYTGYGFSVPVDIVKKIVADLIKYGVVQKAFIGLEVSEVNSTIAKELKLSDLDGTYITYLQKGSAAEKAGLQKNDVLLKLNDKSITSRSDFDEYIAYKSPGEKIKITYKRDHVLKEAYVTLTNEDGNTEIVKHEVFSSQSLGADFSTLPKVEKEKMGLANGVRIVAVRSGLISRLGLQEGFIITSINRTPVSTPAEVASILENIRGQVIIEGIASSGSRAIYQYYF</sequence>
<protein>
    <submittedName>
        <fullName evidence="7">Periplasmic serine protease</fullName>
        <ecNumber evidence="7">3.4.21.-</ecNumber>
    </submittedName>
</protein>
<comment type="similarity">
    <text evidence="1">Belongs to the peptidase S1C family.</text>
</comment>
<dbReference type="PANTHER" id="PTHR43343">
    <property type="entry name" value="PEPTIDASE S12"/>
    <property type="match status" value="1"/>
</dbReference>
<evidence type="ECO:0000256" key="2">
    <source>
        <dbReference type="ARBA" id="ARBA00022670"/>
    </source>
</evidence>
<dbReference type="InterPro" id="IPR036034">
    <property type="entry name" value="PDZ_sf"/>
</dbReference>
<dbReference type="KEGG" id="chu:CHU_3006"/>
<feature type="chain" id="PRO_5027069650" evidence="5">
    <location>
        <begin position="19"/>
        <end position="472"/>
    </location>
</feature>
<dbReference type="SMART" id="SM00228">
    <property type="entry name" value="PDZ"/>
    <property type="match status" value="2"/>
</dbReference>